<evidence type="ECO:0000256" key="1">
    <source>
        <dbReference type="ARBA" id="ARBA00022679"/>
    </source>
</evidence>
<protein>
    <submittedName>
        <fullName evidence="4">GNAT family N-acetyltransferase</fullName>
    </submittedName>
</protein>
<organism evidence="4 5">
    <name type="scientific">Heyndrickxia camelliae</name>
    <dbReference type="NCBI Taxonomy" id="1707093"/>
    <lineage>
        <taxon>Bacteria</taxon>
        <taxon>Bacillati</taxon>
        <taxon>Bacillota</taxon>
        <taxon>Bacilli</taxon>
        <taxon>Bacillales</taxon>
        <taxon>Bacillaceae</taxon>
        <taxon>Heyndrickxia</taxon>
    </lineage>
</organism>
<feature type="domain" description="N-acetyltransferase" evidence="3">
    <location>
        <begin position="5"/>
        <end position="165"/>
    </location>
</feature>
<evidence type="ECO:0000313" key="5">
    <source>
        <dbReference type="Proteomes" id="UP000233440"/>
    </source>
</evidence>
<dbReference type="GO" id="GO:0016747">
    <property type="term" value="F:acyltransferase activity, transferring groups other than amino-acyl groups"/>
    <property type="evidence" value="ECO:0007669"/>
    <property type="project" value="InterPro"/>
</dbReference>
<dbReference type="InterPro" id="IPR000182">
    <property type="entry name" value="GNAT_dom"/>
</dbReference>
<name>A0A2N3LDM6_9BACI</name>
<dbReference type="OrthoDB" id="9804948at2"/>
<keyword evidence="5" id="KW-1185">Reference proteome</keyword>
<dbReference type="Proteomes" id="UP000233440">
    <property type="component" value="Unassembled WGS sequence"/>
</dbReference>
<dbReference type="Gene3D" id="3.40.630.30">
    <property type="match status" value="1"/>
</dbReference>
<dbReference type="AlphaFoldDB" id="A0A2N3LDM6"/>
<dbReference type="InterPro" id="IPR050680">
    <property type="entry name" value="YpeA/RimI_acetyltransf"/>
</dbReference>
<dbReference type="InterPro" id="IPR016181">
    <property type="entry name" value="Acyl_CoA_acyltransferase"/>
</dbReference>
<dbReference type="PANTHER" id="PTHR43420:SF31">
    <property type="entry name" value="ACETYLTRANSFERASE"/>
    <property type="match status" value="1"/>
</dbReference>
<accession>A0A2N3LDM6</accession>
<keyword evidence="1 4" id="KW-0808">Transferase</keyword>
<dbReference type="CDD" id="cd04301">
    <property type="entry name" value="NAT_SF"/>
    <property type="match status" value="1"/>
</dbReference>
<proteinExistence type="predicted"/>
<reference evidence="4 5" key="1">
    <citation type="submission" date="2017-11" db="EMBL/GenBank/DDBJ databases">
        <title>Bacillus camelliae sp. nov., isolated from pu'er tea.</title>
        <authorList>
            <person name="Niu L."/>
        </authorList>
    </citation>
    <scope>NUCLEOTIDE SEQUENCE [LARGE SCALE GENOMIC DNA]</scope>
    <source>
        <strain evidence="4 5">7578-1</strain>
    </source>
</reference>
<comment type="caution">
    <text evidence="4">The sequence shown here is derived from an EMBL/GenBank/DDBJ whole genome shotgun (WGS) entry which is preliminary data.</text>
</comment>
<dbReference type="PANTHER" id="PTHR43420">
    <property type="entry name" value="ACETYLTRANSFERASE"/>
    <property type="match status" value="1"/>
</dbReference>
<evidence type="ECO:0000256" key="2">
    <source>
        <dbReference type="ARBA" id="ARBA00023315"/>
    </source>
</evidence>
<dbReference type="PROSITE" id="PS51186">
    <property type="entry name" value="GNAT"/>
    <property type="match status" value="1"/>
</dbReference>
<dbReference type="EMBL" id="PIQO01000029">
    <property type="protein sequence ID" value="PKR82728.1"/>
    <property type="molecule type" value="Genomic_DNA"/>
</dbReference>
<evidence type="ECO:0000313" key="4">
    <source>
        <dbReference type="EMBL" id="PKR82728.1"/>
    </source>
</evidence>
<dbReference type="Pfam" id="PF13527">
    <property type="entry name" value="Acetyltransf_9"/>
    <property type="match status" value="1"/>
</dbReference>
<keyword evidence="2" id="KW-0012">Acyltransferase</keyword>
<sequence>MQNIKFIKDYKAKDKLRSSFNELANHVFGISFEEWYQKGFWNERYIPYSYVLAEKVIANVSVNLLDFMVNGEKKSAIQIGTVMTHPDFRHQGLSGKLMRKVLEEYENKCDFIYLFANDTVLDYYPKFGFEVIEETQFFYDNLPSASNPTTLKILDGHDEMDLQFIYEFAKNRVPVSLTFGSTNSHSILMFYCLSVFQNNLYYLEEDNVILIFAEEDETLHIYELIAKEKCSVEKILHKIVPLGIKKIILHFTPDSENLLNVKKHPCKNGETLFVKSKGELSFPDAFKHPLLSQA</sequence>
<dbReference type="RefSeq" id="WP_101356505.1">
    <property type="nucleotide sequence ID" value="NZ_PIQO01000029.1"/>
</dbReference>
<evidence type="ECO:0000259" key="3">
    <source>
        <dbReference type="PROSITE" id="PS51186"/>
    </source>
</evidence>
<gene>
    <name evidence="4" type="ORF">CWO92_22775</name>
</gene>
<dbReference type="SUPFAM" id="SSF55729">
    <property type="entry name" value="Acyl-CoA N-acyltransferases (Nat)"/>
    <property type="match status" value="1"/>
</dbReference>